<evidence type="ECO:0000313" key="3">
    <source>
        <dbReference type="EMBL" id="MCK0196144.1"/>
    </source>
</evidence>
<feature type="transmembrane region" description="Helical" evidence="1">
    <location>
        <begin position="65"/>
        <end position="85"/>
    </location>
</feature>
<reference evidence="3 4" key="1">
    <citation type="submission" date="2022-04" db="EMBL/GenBank/DDBJ databases">
        <authorList>
            <person name="Grouzdev D.S."/>
            <person name="Pantiukh K.S."/>
            <person name="Krutkina M.S."/>
        </authorList>
    </citation>
    <scope>NUCLEOTIDE SEQUENCE [LARGE SCALE GENOMIC DNA]</scope>
    <source>
        <strain evidence="3 4">6x-1</strain>
    </source>
</reference>
<protein>
    <submittedName>
        <fullName evidence="3">DMT family transporter</fullName>
    </submittedName>
</protein>
<feature type="domain" description="EamA" evidence="2">
    <location>
        <begin position="195"/>
        <end position="335"/>
    </location>
</feature>
<dbReference type="InterPro" id="IPR037185">
    <property type="entry name" value="EmrE-like"/>
</dbReference>
<sequence length="344" mass="35054">MSPPPPASLALTDTIDIPAPAASAALAAELLQAKLRRRAFGGVLAAALCIGFSAIFVRLSDVGPAAVGFWRLVFALGPTALWALAEWRGMKAHARVTGLDAPKLPLATVGLSCLIGLFFAVDLVLFNAALQFTTTANAVLLGNMAPLFVMLMGWAFLGERPTRALFTAMALAIAGALLIMSHGLQGGQGGAATRTGDLMCLVAASAYSAYILFIRMIRRAGADGRAAIGGGMLSLISTAFAAVLCLGWAVGTGEMLVPRSLQGLLAVAGLGIVTHAAGQGLTTFALGRLPAGLVSVVLLLQILVGVGFAALLFGEIPSLVVIAGGALVVAGVLVVRPRAPRVVR</sequence>
<feature type="transmembrane region" description="Helical" evidence="1">
    <location>
        <begin position="293"/>
        <end position="313"/>
    </location>
</feature>
<feature type="transmembrane region" description="Helical" evidence="1">
    <location>
        <begin position="263"/>
        <end position="286"/>
    </location>
</feature>
<feature type="domain" description="EamA" evidence="2">
    <location>
        <begin position="43"/>
        <end position="180"/>
    </location>
</feature>
<dbReference type="Pfam" id="PF00892">
    <property type="entry name" value="EamA"/>
    <property type="match status" value="2"/>
</dbReference>
<dbReference type="RefSeq" id="WP_247026977.1">
    <property type="nucleotide sequence ID" value="NZ_JALKCH010000003.1"/>
</dbReference>
<name>A0ABT0D898_9HYPH</name>
<accession>A0ABT0D898</accession>
<dbReference type="PANTHER" id="PTHR22911">
    <property type="entry name" value="ACYL-MALONYL CONDENSING ENZYME-RELATED"/>
    <property type="match status" value="1"/>
</dbReference>
<feature type="transmembrane region" description="Helical" evidence="1">
    <location>
        <begin position="136"/>
        <end position="157"/>
    </location>
</feature>
<feature type="transmembrane region" description="Helical" evidence="1">
    <location>
        <begin position="39"/>
        <end position="59"/>
    </location>
</feature>
<feature type="transmembrane region" description="Helical" evidence="1">
    <location>
        <begin position="196"/>
        <end position="214"/>
    </location>
</feature>
<feature type="transmembrane region" description="Helical" evidence="1">
    <location>
        <begin position="319"/>
        <end position="335"/>
    </location>
</feature>
<comment type="caution">
    <text evidence="3">The sequence shown here is derived from an EMBL/GenBank/DDBJ whole genome shotgun (WGS) entry which is preliminary data.</text>
</comment>
<dbReference type="SUPFAM" id="SSF103481">
    <property type="entry name" value="Multidrug resistance efflux transporter EmrE"/>
    <property type="match status" value="2"/>
</dbReference>
<keyword evidence="1" id="KW-0812">Transmembrane</keyword>
<evidence type="ECO:0000313" key="4">
    <source>
        <dbReference type="Proteomes" id="UP001203284"/>
    </source>
</evidence>
<keyword evidence="4" id="KW-1185">Reference proteome</keyword>
<gene>
    <name evidence="3" type="ORF">MWN34_04385</name>
</gene>
<keyword evidence="1" id="KW-1133">Transmembrane helix</keyword>
<keyword evidence="1" id="KW-0472">Membrane</keyword>
<evidence type="ECO:0000256" key="1">
    <source>
        <dbReference type="SAM" id="Phobius"/>
    </source>
</evidence>
<evidence type="ECO:0000259" key="2">
    <source>
        <dbReference type="Pfam" id="PF00892"/>
    </source>
</evidence>
<feature type="transmembrane region" description="Helical" evidence="1">
    <location>
        <begin position="226"/>
        <end position="251"/>
    </location>
</feature>
<organism evidence="3 4">
    <name type="scientific">Ancylobacter crimeensis</name>
    <dbReference type="NCBI Taxonomy" id="2579147"/>
    <lineage>
        <taxon>Bacteria</taxon>
        <taxon>Pseudomonadati</taxon>
        <taxon>Pseudomonadota</taxon>
        <taxon>Alphaproteobacteria</taxon>
        <taxon>Hyphomicrobiales</taxon>
        <taxon>Xanthobacteraceae</taxon>
        <taxon>Ancylobacter</taxon>
    </lineage>
</organism>
<feature type="transmembrane region" description="Helical" evidence="1">
    <location>
        <begin position="106"/>
        <end position="130"/>
    </location>
</feature>
<dbReference type="InterPro" id="IPR000620">
    <property type="entry name" value="EamA_dom"/>
</dbReference>
<proteinExistence type="predicted"/>
<dbReference type="Proteomes" id="UP001203284">
    <property type="component" value="Unassembled WGS sequence"/>
</dbReference>
<feature type="transmembrane region" description="Helical" evidence="1">
    <location>
        <begin position="164"/>
        <end position="184"/>
    </location>
</feature>
<dbReference type="EMBL" id="JALKCH010000003">
    <property type="protein sequence ID" value="MCK0196144.1"/>
    <property type="molecule type" value="Genomic_DNA"/>
</dbReference>